<dbReference type="InterPro" id="IPR036291">
    <property type="entry name" value="NAD(P)-bd_dom_sf"/>
</dbReference>
<comment type="caution">
    <text evidence="2">The sequence shown here is derived from an EMBL/GenBank/DDBJ whole genome shotgun (WGS) entry which is preliminary data.</text>
</comment>
<dbReference type="InterPro" id="IPR016040">
    <property type="entry name" value="NAD(P)-bd_dom"/>
</dbReference>
<name>A0A1F5G1J4_9BACT</name>
<proteinExistence type="predicted"/>
<evidence type="ECO:0000313" key="2">
    <source>
        <dbReference type="EMBL" id="OGD85753.1"/>
    </source>
</evidence>
<dbReference type="PANTHER" id="PTHR43000">
    <property type="entry name" value="DTDP-D-GLUCOSE 4,6-DEHYDRATASE-RELATED"/>
    <property type="match status" value="1"/>
</dbReference>
<dbReference type="Gene3D" id="3.40.50.720">
    <property type="entry name" value="NAD(P)-binding Rossmann-like Domain"/>
    <property type="match status" value="1"/>
</dbReference>
<feature type="non-terminal residue" evidence="2">
    <location>
        <position position="1"/>
    </location>
</feature>
<evidence type="ECO:0000259" key="1">
    <source>
        <dbReference type="Pfam" id="PF16363"/>
    </source>
</evidence>
<dbReference type="Proteomes" id="UP000176317">
    <property type="component" value="Unassembled WGS sequence"/>
</dbReference>
<dbReference type="EMBL" id="MFAT01000057">
    <property type="protein sequence ID" value="OGD85753.1"/>
    <property type="molecule type" value="Genomic_DNA"/>
</dbReference>
<dbReference type="Gene3D" id="3.90.25.10">
    <property type="entry name" value="UDP-galactose 4-epimerase, domain 1"/>
    <property type="match status" value="1"/>
</dbReference>
<dbReference type="SUPFAM" id="SSF51735">
    <property type="entry name" value="NAD(P)-binding Rossmann-fold domains"/>
    <property type="match status" value="1"/>
</dbReference>
<dbReference type="AlphaFoldDB" id="A0A1F5G1J4"/>
<evidence type="ECO:0000313" key="3">
    <source>
        <dbReference type="Proteomes" id="UP000176317"/>
    </source>
</evidence>
<dbReference type="PRINTS" id="PR01713">
    <property type="entry name" value="NUCEPIMERASE"/>
</dbReference>
<dbReference type="Pfam" id="PF16363">
    <property type="entry name" value="GDP_Man_Dehyd"/>
    <property type="match status" value="1"/>
</dbReference>
<reference evidence="2 3" key="1">
    <citation type="journal article" date="2016" name="Nat. Commun.">
        <title>Thousands of microbial genomes shed light on interconnected biogeochemical processes in an aquifer system.</title>
        <authorList>
            <person name="Anantharaman K."/>
            <person name="Brown C.T."/>
            <person name="Hug L.A."/>
            <person name="Sharon I."/>
            <person name="Castelle C.J."/>
            <person name="Probst A.J."/>
            <person name="Thomas B.C."/>
            <person name="Singh A."/>
            <person name="Wilkins M.J."/>
            <person name="Karaoz U."/>
            <person name="Brodie E.L."/>
            <person name="Williams K.H."/>
            <person name="Hubbard S.S."/>
            <person name="Banfield J.F."/>
        </authorList>
    </citation>
    <scope>NUCLEOTIDE SEQUENCE [LARGE SCALE GENOMIC DNA]</scope>
</reference>
<organism evidence="2 3">
    <name type="scientific">Candidatus Curtissbacteria bacterium RBG_13_35_7</name>
    <dbReference type="NCBI Taxonomy" id="1797705"/>
    <lineage>
        <taxon>Bacteria</taxon>
        <taxon>Candidatus Curtissiibacteriota</taxon>
    </lineage>
</organism>
<feature type="domain" description="NAD(P)-binding" evidence="1">
    <location>
        <begin position="19"/>
        <end position="281"/>
    </location>
</feature>
<gene>
    <name evidence="2" type="ORF">A2164_01950</name>
</gene>
<protein>
    <recommendedName>
        <fullName evidence="1">NAD(P)-binding domain-containing protein</fullName>
    </recommendedName>
</protein>
<accession>A0A1F5G1J4</accession>
<sequence>KIQITGFIHPKHSTDNIGFLKDRIKLVKCDILDKHSIFNKINNTDYDYVFHLAAFSSPTQSFQNPKITLENNIIGQLNLLEALVKIKSKAKILIIGSSDEYGEVNKSNLPLNELVPLSPQSPYAVSKVAQDLLGYQFYLHHKLQIVRLRPFNHIGPRQAAIFVVPAFASQIAKLEKIGGGDINVGNLQTWRDFTDVRDIVKGYFLALDKGKIGEVYNIGSGKLYKISDILNQLLSFSKVKINIKKDKKLFRISDNNRIYCDYSKFQKQTGWKPKIPIKKTLFDTIEYERQLLIN</sequence>